<keyword evidence="2 4" id="KW-0378">Hydrolase</keyword>
<comment type="similarity">
    <text evidence="1">Belongs to the peptidase C59 family.</text>
</comment>
<dbReference type="EMBL" id="CP013020">
    <property type="protein sequence ID" value="ALK86076.1"/>
    <property type="molecule type" value="Genomic_DNA"/>
</dbReference>
<dbReference type="PANTHER" id="PTHR35527">
    <property type="entry name" value="CHOLOYLGLYCINE HYDROLASE"/>
    <property type="match status" value="1"/>
</dbReference>
<dbReference type="InterPro" id="IPR029055">
    <property type="entry name" value="Ntn_hydrolases_N"/>
</dbReference>
<evidence type="ECO:0000313" key="5">
    <source>
        <dbReference type="Proteomes" id="UP000061587"/>
    </source>
</evidence>
<dbReference type="SUPFAM" id="SSF56235">
    <property type="entry name" value="N-terminal nucleophile aminohydrolases (Ntn hydrolases)"/>
    <property type="match status" value="1"/>
</dbReference>
<dbReference type="CDD" id="cd01902">
    <property type="entry name" value="Ntn_CGH"/>
    <property type="match status" value="1"/>
</dbReference>
<dbReference type="InterPro" id="IPR052193">
    <property type="entry name" value="Peptidase_C59"/>
</dbReference>
<evidence type="ECO:0000259" key="3">
    <source>
        <dbReference type="Pfam" id="PF02275"/>
    </source>
</evidence>
<dbReference type="Proteomes" id="UP000061587">
    <property type="component" value="Chromosome"/>
</dbReference>
<evidence type="ECO:0000313" key="4">
    <source>
        <dbReference type="EMBL" id="ALK86076.1"/>
    </source>
</evidence>
<organism evidence="4 5">
    <name type="scientific">Phocaeicola vulgatus</name>
    <name type="common">Bacteroides vulgatus</name>
    <dbReference type="NCBI Taxonomy" id="821"/>
    <lineage>
        <taxon>Bacteria</taxon>
        <taxon>Pseudomonadati</taxon>
        <taxon>Bacteroidota</taxon>
        <taxon>Bacteroidia</taxon>
        <taxon>Bacteroidales</taxon>
        <taxon>Bacteroidaceae</taxon>
        <taxon>Phocaeicola</taxon>
    </lineage>
</organism>
<dbReference type="PANTHER" id="PTHR35527:SF2">
    <property type="entry name" value="HYDROLASE"/>
    <property type="match status" value="1"/>
</dbReference>
<name>A0A0P0LK75_PHOVU</name>
<dbReference type="EC" id="3.5.1.24" evidence="4"/>
<feature type="domain" description="Choloylglycine hydrolase/NAAA C-terminal" evidence="3">
    <location>
        <begin position="38"/>
        <end position="322"/>
    </location>
</feature>
<dbReference type="Pfam" id="PF02275">
    <property type="entry name" value="CBAH"/>
    <property type="match status" value="1"/>
</dbReference>
<evidence type="ECO:0000256" key="1">
    <source>
        <dbReference type="ARBA" id="ARBA00006625"/>
    </source>
</evidence>
<evidence type="ECO:0000256" key="2">
    <source>
        <dbReference type="ARBA" id="ARBA00022801"/>
    </source>
</evidence>
<gene>
    <name evidence="4" type="ORF">BvMPK_3514</name>
</gene>
<dbReference type="AlphaFoldDB" id="A0A0P0LK75"/>
<accession>A0A0P0LK75</accession>
<dbReference type="GO" id="GO:0045302">
    <property type="term" value="F:choloylglycine hydrolase activity"/>
    <property type="evidence" value="ECO:0007669"/>
    <property type="project" value="UniProtKB-EC"/>
</dbReference>
<proteinExistence type="inferred from homology"/>
<dbReference type="Gene3D" id="3.60.60.10">
    <property type="entry name" value="Penicillin V Acylase, Chain A"/>
    <property type="match status" value="1"/>
</dbReference>
<reference evidence="4 5" key="2">
    <citation type="journal article" date="2016" name="Genome Biol. Evol.">
        <title>Extensive mobilome-driven genome diversification in mouse gut-associated Bacteroides vulgatus mpk.</title>
        <authorList>
            <person name="Lange A."/>
            <person name="Beier S."/>
            <person name="Steimle A."/>
            <person name="Autenrieth I.B."/>
            <person name="Huson D.H."/>
            <person name="Frick J.S."/>
        </authorList>
    </citation>
    <scope>NUCLEOTIDE SEQUENCE [LARGE SCALE GENOMIC DNA]</scope>
    <source>
        <strain evidence="5">mpk</strain>
    </source>
</reference>
<sequence>MAKTIFINDRIMKLKKGSIALLTLAGMFYMSVQKADACTRAVYIGPDHMVVTGRTMDWKEDIMSNIYVFPRGIQRAGYNKENAVKWTSKYGSVIATGYDIGTCDGMNEKGLVASLLFLPESVFDRPGDTRPVMGISIWTQYVLDNFATVHEAVEELKKESFRIDAPHMPNGSASTLHLAITDETGNTAVLEYLDGNLSIHEGKEFQVMTNSPRYDYQLAINNYWKEVGGLQMLPGTNRSSDRFVRASFYIHAIPQTPDAKIAVPSVLSVMRNVSVPFGITTPDKPHISSTRWRSVSDQKNKIYYFESVMTPNLFWLDLKKIDFSPKAGIKKLTLTNGKIYAGDAVKDLKDSDSFVFLFQTPVM</sequence>
<protein>
    <submittedName>
        <fullName evidence="4">Choloylglycine hydrolase</fullName>
        <ecNumber evidence="4">3.5.1.24</ecNumber>
    </submittedName>
</protein>
<dbReference type="PATRIC" id="fig|821.40.peg.4231"/>
<dbReference type="InterPro" id="IPR029132">
    <property type="entry name" value="CBAH/NAAA_C"/>
</dbReference>
<reference evidence="5" key="1">
    <citation type="submission" date="2015-10" db="EMBL/GenBank/DDBJ databases">
        <title>Extensive mobilome-driven genome diversification in gut-associated Bacteroides vulgatus mpk.</title>
        <authorList>
            <person name="Beier S."/>
            <person name="Lange A."/>
            <person name="Huson D.H."/>
            <person name="Frick J.-S."/>
            <person name="Autenrieth I.B."/>
        </authorList>
    </citation>
    <scope>NUCLEOTIDE SEQUENCE [LARGE SCALE GENOMIC DNA]</scope>
    <source>
        <strain evidence="5">mpk</strain>
    </source>
</reference>